<sequence length="146" mass="16469">MSQTNPTAMTLKERFIHAILFEIGAIVLGMSLILLFSDTEVGLAFGVGFAISFLATVWNFVFNYGFDKVFTAPRETRGVRVRVFHTVAFETGLLIFTIPVMAYLLKLTLWQAFLADLGITLSVMVYALIFNWIYDNIRLKFVGKIA</sequence>
<evidence type="ECO:0000256" key="1">
    <source>
        <dbReference type="SAM" id="Phobius"/>
    </source>
</evidence>
<dbReference type="RefSeq" id="WP_211271049.1">
    <property type="nucleotide sequence ID" value="NZ_MXAN01000019.1"/>
</dbReference>
<evidence type="ECO:0000259" key="2">
    <source>
        <dbReference type="Pfam" id="PF05232"/>
    </source>
</evidence>
<accession>A0A378QJJ4</accession>
<feature type="domain" description="Chlorhexidine efflux transporter" evidence="2">
    <location>
        <begin position="77"/>
        <end position="138"/>
    </location>
</feature>
<reference evidence="3 4" key="1">
    <citation type="submission" date="2018-06" db="EMBL/GenBank/DDBJ databases">
        <authorList>
            <consortium name="Pathogen Informatics"/>
            <person name="Doyle S."/>
        </authorList>
    </citation>
    <scope>NUCLEOTIDE SEQUENCE [LARGE SCALE GENOMIC DNA]</scope>
    <source>
        <strain evidence="3 4">NCTC7911</strain>
    </source>
</reference>
<feature type="transmembrane region" description="Helical" evidence="1">
    <location>
        <begin position="15"/>
        <end position="36"/>
    </location>
</feature>
<evidence type="ECO:0000313" key="4">
    <source>
        <dbReference type="Proteomes" id="UP000254107"/>
    </source>
</evidence>
<dbReference type="Proteomes" id="UP000254107">
    <property type="component" value="Unassembled WGS sequence"/>
</dbReference>
<dbReference type="NCBIfam" id="NF033664">
    <property type="entry name" value="PACE_transport"/>
    <property type="match status" value="1"/>
</dbReference>
<organism evidence="3 4">
    <name type="scientific">Moraxella lacunata</name>
    <dbReference type="NCBI Taxonomy" id="477"/>
    <lineage>
        <taxon>Bacteria</taxon>
        <taxon>Pseudomonadati</taxon>
        <taxon>Pseudomonadota</taxon>
        <taxon>Gammaproteobacteria</taxon>
        <taxon>Moraxellales</taxon>
        <taxon>Moraxellaceae</taxon>
        <taxon>Moraxella</taxon>
    </lineage>
</organism>
<dbReference type="EMBL" id="UGQC01000001">
    <property type="protein sequence ID" value="STZ00484.1"/>
    <property type="molecule type" value="Genomic_DNA"/>
</dbReference>
<feature type="transmembrane region" description="Helical" evidence="1">
    <location>
        <begin position="110"/>
        <end position="134"/>
    </location>
</feature>
<evidence type="ECO:0000313" key="3">
    <source>
        <dbReference type="EMBL" id="STZ00484.1"/>
    </source>
</evidence>
<keyword evidence="1" id="KW-1133">Transmembrane helix</keyword>
<dbReference type="Pfam" id="PF05232">
    <property type="entry name" value="BTP"/>
    <property type="match status" value="2"/>
</dbReference>
<feature type="domain" description="Chlorhexidine efflux transporter" evidence="2">
    <location>
        <begin position="9"/>
        <end position="71"/>
    </location>
</feature>
<keyword evidence="4" id="KW-1185">Reference proteome</keyword>
<feature type="transmembrane region" description="Helical" evidence="1">
    <location>
        <begin position="42"/>
        <end position="62"/>
    </location>
</feature>
<dbReference type="InterPro" id="IPR007896">
    <property type="entry name" value="BTP_bacteria"/>
</dbReference>
<dbReference type="GeneID" id="302270432"/>
<name>A0A378QJJ4_MORLA</name>
<gene>
    <name evidence="3" type="ORF">NCTC7911_01881</name>
</gene>
<keyword evidence="1" id="KW-0472">Membrane</keyword>
<feature type="transmembrane region" description="Helical" evidence="1">
    <location>
        <begin position="83"/>
        <end position="104"/>
    </location>
</feature>
<protein>
    <submittedName>
        <fullName evidence="3">Predicted membrane protein</fullName>
    </submittedName>
</protein>
<keyword evidence="1" id="KW-0812">Transmembrane</keyword>
<dbReference type="AlphaFoldDB" id="A0A378QJJ4"/>
<proteinExistence type="predicted"/>
<dbReference type="InterPro" id="IPR058208">
    <property type="entry name" value="PACE"/>
</dbReference>